<dbReference type="AlphaFoldDB" id="A0A1G4MA02"/>
<dbReference type="OrthoDB" id="4036426at2759"/>
<feature type="compositionally biased region" description="Basic and acidic residues" evidence="1">
    <location>
        <begin position="25"/>
        <end position="35"/>
    </location>
</feature>
<dbReference type="OMA" id="EQWVFDR"/>
<protein>
    <submittedName>
        <fullName evidence="2">LAFE_0C10088g1_1</fullName>
    </submittedName>
</protein>
<dbReference type="Proteomes" id="UP000190831">
    <property type="component" value="Chromosome C"/>
</dbReference>
<feature type="region of interest" description="Disordered" evidence="1">
    <location>
        <begin position="25"/>
        <end position="52"/>
    </location>
</feature>
<proteinExistence type="predicted"/>
<gene>
    <name evidence="2" type="ORF">LAFE_0C10088G</name>
</gene>
<feature type="region of interest" description="Disordered" evidence="1">
    <location>
        <begin position="141"/>
        <end position="161"/>
    </location>
</feature>
<keyword evidence="3" id="KW-1185">Reference proteome</keyword>
<feature type="compositionally biased region" description="Low complexity" evidence="1">
    <location>
        <begin position="142"/>
        <end position="154"/>
    </location>
</feature>
<name>A0A1G4MA02_LACFM</name>
<accession>A0A1G4MA02</accession>
<sequence length="200" mass="22067">MNSEASGSPQQRIITSEQWVFDRSAKDDVHADCRPRKASSSTKEERELRRRQRELENEQLQQEYNTVRQENAKLKNVIARLRQDIDVYMQLLAGSAPAGGVAAAAAALPLPPQRSRAQPIDDLPPMETMLVNTAKRRKHTAAARNQAPASASHARASGDVPVLKDTQADVMLVGPPGDGEVEPDDLALMRRLKDVLAQME</sequence>
<reference evidence="2 3" key="1">
    <citation type="submission" date="2016-03" db="EMBL/GenBank/DDBJ databases">
        <authorList>
            <person name="Devillers H."/>
        </authorList>
    </citation>
    <scope>NUCLEOTIDE SEQUENCE [LARGE SCALE GENOMIC DNA]</scope>
    <source>
        <strain evidence="2">CBS 6772</strain>
    </source>
</reference>
<feature type="compositionally biased region" description="Basic and acidic residues" evidence="1">
    <location>
        <begin position="42"/>
        <end position="52"/>
    </location>
</feature>
<dbReference type="EMBL" id="LT598485">
    <property type="protein sequence ID" value="SCW00703.1"/>
    <property type="molecule type" value="Genomic_DNA"/>
</dbReference>
<evidence type="ECO:0000313" key="2">
    <source>
        <dbReference type="EMBL" id="SCW00703.1"/>
    </source>
</evidence>
<evidence type="ECO:0000256" key="1">
    <source>
        <dbReference type="SAM" id="MobiDB-lite"/>
    </source>
</evidence>
<evidence type="ECO:0000313" key="3">
    <source>
        <dbReference type="Proteomes" id="UP000190831"/>
    </source>
</evidence>
<organism evidence="2 3">
    <name type="scientific">Lachancea fermentati</name>
    <name type="common">Zygosaccharomyces fermentati</name>
    <dbReference type="NCBI Taxonomy" id="4955"/>
    <lineage>
        <taxon>Eukaryota</taxon>
        <taxon>Fungi</taxon>
        <taxon>Dikarya</taxon>
        <taxon>Ascomycota</taxon>
        <taxon>Saccharomycotina</taxon>
        <taxon>Saccharomycetes</taxon>
        <taxon>Saccharomycetales</taxon>
        <taxon>Saccharomycetaceae</taxon>
        <taxon>Lachancea</taxon>
    </lineage>
</organism>